<evidence type="ECO:0000256" key="1">
    <source>
        <dbReference type="ARBA" id="ARBA00022527"/>
    </source>
</evidence>
<dbReference type="InterPro" id="IPR017441">
    <property type="entry name" value="Protein_kinase_ATP_BS"/>
</dbReference>
<evidence type="ECO:0000256" key="7">
    <source>
        <dbReference type="PROSITE-ProRule" id="PRU10141"/>
    </source>
</evidence>
<keyword evidence="14" id="KW-1185">Reference proteome</keyword>
<evidence type="ECO:0000259" key="12">
    <source>
        <dbReference type="PROSITE" id="PS50078"/>
    </source>
</evidence>
<evidence type="ECO:0000256" key="3">
    <source>
        <dbReference type="ARBA" id="ARBA00022737"/>
    </source>
</evidence>
<dbReference type="CDD" id="cd13118">
    <property type="entry name" value="POLO_box_1"/>
    <property type="match status" value="1"/>
</dbReference>
<dbReference type="OrthoDB" id="408964at2759"/>
<keyword evidence="3" id="KW-0677">Repeat</keyword>
<dbReference type="SMART" id="SM00220">
    <property type="entry name" value="S_TKc"/>
    <property type="match status" value="1"/>
</dbReference>
<dbReference type="VEuPathDB" id="AmoebaDB:NfTy_004290"/>
<dbReference type="OMA" id="FHDNTQI"/>
<dbReference type="GO" id="GO:0004674">
    <property type="term" value="F:protein serine/threonine kinase activity"/>
    <property type="evidence" value="ECO:0007669"/>
    <property type="project" value="UniProtKB-KW"/>
</dbReference>
<dbReference type="Gene3D" id="3.30.200.20">
    <property type="entry name" value="Phosphorylase Kinase, domain 1"/>
    <property type="match status" value="1"/>
</dbReference>
<dbReference type="RefSeq" id="XP_044568798.1">
    <property type="nucleotide sequence ID" value="XM_044711808.1"/>
</dbReference>
<keyword evidence="6 7" id="KW-0067">ATP-binding</keyword>
<organism evidence="13 14">
    <name type="scientific">Naegleria fowleri</name>
    <name type="common">Brain eating amoeba</name>
    <dbReference type="NCBI Taxonomy" id="5763"/>
    <lineage>
        <taxon>Eukaryota</taxon>
        <taxon>Discoba</taxon>
        <taxon>Heterolobosea</taxon>
        <taxon>Tetramitia</taxon>
        <taxon>Eutetramitia</taxon>
        <taxon>Vahlkampfiidae</taxon>
        <taxon>Naegleria</taxon>
    </lineage>
</organism>
<dbReference type="PROSITE" id="PS00107">
    <property type="entry name" value="PROTEIN_KINASE_ATP"/>
    <property type="match status" value="1"/>
</dbReference>
<dbReference type="Gene3D" id="1.10.510.10">
    <property type="entry name" value="Transferase(Phosphotransferase) domain 1"/>
    <property type="match status" value="1"/>
</dbReference>
<feature type="binding site" evidence="7">
    <location>
        <position position="102"/>
    </location>
    <ligand>
        <name>ATP</name>
        <dbReference type="ChEBI" id="CHEBI:30616"/>
    </ligand>
</feature>
<dbReference type="SUPFAM" id="SSF82615">
    <property type="entry name" value="Polo-box domain"/>
    <property type="match status" value="2"/>
</dbReference>
<evidence type="ECO:0000256" key="2">
    <source>
        <dbReference type="ARBA" id="ARBA00022679"/>
    </source>
</evidence>
<dbReference type="PANTHER" id="PTHR24345:SF0">
    <property type="entry name" value="CELL CYCLE SERINE_THREONINE-PROTEIN KINASE CDC5_MSD2"/>
    <property type="match status" value="1"/>
</dbReference>
<keyword evidence="5 8" id="KW-0418">Kinase</keyword>
<dbReference type="InterPro" id="IPR036947">
    <property type="entry name" value="POLO_box_dom_sf"/>
</dbReference>
<dbReference type="PANTHER" id="PTHR24345">
    <property type="entry name" value="SERINE/THREONINE-PROTEIN KINASE PLK"/>
    <property type="match status" value="1"/>
</dbReference>
<evidence type="ECO:0000256" key="4">
    <source>
        <dbReference type="ARBA" id="ARBA00022741"/>
    </source>
</evidence>
<name>A0A6A5CFQ4_NAEFO</name>
<dbReference type="EMBL" id="VFQX01000004">
    <property type="protein sequence ID" value="KAF0984085.1"/>
    <property type="molecule type" value="Genomic_DNA"/>
</dbReference>
<dbReference type="PROSITE" id="PS50011">
    <property type="entry name" value="PROTEIN_KINASE_DOM"/>
    <property type="match status" value="1"/>
</dbReference>
<comment type="catalytic activity">
    <reaction evidence="8">
        <text>L-threonyl-[protein] + ATP = O-phospho-L-threonyl-[protein] + ADP + H(+)</text>
        <dbReference type="Rhea" id="RHEA:46608"/>
        <dbReference type="Rhea" id="RHEA-COMP:11060"/>
        <dbReference type="Rhea" id="RHEA-COMP:11605"/>
        <dbReference type="ChEBI" id="CHEBI:15378"/>
        <dbReference type="ChEBI" id="CHEBI:30013"/>
        <dbReference type="ChEBI" id="CHEBI:30616"/>
        <dbReference type="ChEBI" id="CHEBI:61977"/>
        <dbReference type="ChEBI" id="CHEBI:456216"/>
        <dbReference type="EC" id="2.7.11.21"/>
    </reaction>
</comment>
<evidence type="ECO:0000256" key="5">
    <source>
        <dbReference type="ARBA" id="ARBA00022777"/>
    </source>
</evidence>
<proteinExistence type="inferred from homology"/>
<feature type="compositionally biased region" description="Basic and acidic residues" evidence="10">
    <location>
        <begin position="405"/>
        <end position="418"/>
    </location>
</feature>
<dbReference type="Pfam" id="PF00069">
    <property type="entry name" value="Pkinase"/>
    <property type="match status" value="1"/>
</dbReference>
<feature type="domain" description="POLO box" evidence="12">
    <location>
        <begin position="480"/>
        <end position="564"/>
    </location>
</feature>
<sequence>MNNIRNPRGFGNVLPLSRPVSTVSTAPKRITTAATGVVSSTPTIPSGKSKTPLSNMIVEYADKGGVRSIASSYKQGEMLGEGGFAKCFEVTDCSTGVSLAAKIIPKATLMKERNKDKLLSEIKIHKKMSHKYVVGFEKFFEDAHNAYIILEMCHCKSLLEMMDKKRRLSEAEAQYIFFQILMAVKYMHSCRVIHRDLKLGNIFLDKYMRVKIGDFGLATEVHNNERKTTICGTPNYIAPEILLSKGHSYEVDLWSCGVILYTLLIGTPPFETEDVKTTYRRIQEGKYSFPAGVNISENARKFIKKMLNSDPKARPTVDEALADDFFKSMKSTACPTSLMKYAEIYCRVDVKKNLEALQKEREEMLKKKQEEAKKAMAVVTTSSQQQPPVAREPLKAIDPNTLNSARDRKDQGIMDKLFKKVLPSRRRQDENQENIRPQSTKLSPTQPYARKDLKELSPSVSPKLRSARSSSTRSPVPRTKVLFSLDFPDYGLCYRLSNGATGAFFNDYSKMVLSHDKTRIDYYAYNRDDIQSHDEHFVYSLTSYPEELKKKVTLIKYFKGCLDSAIKQENRPELFELTGEDQSVYVKRYHKSSIASSYRLSNTVIQVKFNDRAEIMLSNNSHIVVYTNKKGQKEYVHEDSVSSPEFQTYIAHTKDLLKEMMNDS</sequence>
<dbReference type="InterPro" id="IPR000719">
    <property type="entry name" value="Prot_kinase_dom"/>
</dbReference>
<dbReference type="AlphaFoldDB" id="A0A6A5CFQ4"/>
<feature type="compositionally biased region" description="Polar residues" evidence="10">
    <location>
        <begin position="434"/>
        <end position="446"/>
    </location>
</feature>
<dbReference type="FunFam" id="1.10.510.10:FF:000571">
    <property type="entry name" value="Maternal embryonic leucine zipper kinase"/>
    <property type="match status" value="1"/>
</dbReference>
<keyword evidence="2 8" id="KW-0808">Transferase</keyword>
<feature type="coiled-coil region" evidence="9">
    <location>
        <begin position="347"/>
        <end position="374"/>
    </location>
</feature>
<dbReference type="Pfam" id="PF00659">
    <property type="entry name" value="POLO_box"/>
    <property type="match status" value="2"/>
</dbReference>
<comment type="similarity">
    <text evidence="8">Belongs to the protein kinase superfamily. Ser/Thr protein kinase family. CDC5/Polo subfamily.</text>
</comment>
<keyword evidence="4 7" id="KW-0547">Nucleotide-binding</keyword>
<dbReference type="VEuPathDB" id="AmoebaDB:FDP41_008000"/>
<evidence type="ECO:0000259" key="11">
    <source>
        <dbReference type="PROSITE" id="PS50011"/>
    </source>
</evidence>
<dbReference type="CDD" id="cd14099">
    <property type="entry name" value="STKc_PLK"/>
    <property type="match status" value="1"/>
</dbReference>
<dbReference type="EC" id="2.7.11.21" evidence="8"/>
<dbReference type="InterPro" id="IPR011009">
    <property type="entry name" value="Kinase-like_dom_sf"/>
</dbReference>
<feature type="domain" description="POLO box" evidence="12">
    <location>
        <begin position="585"/>
        <end position="662"/>
    </location>
</feature>
<evidence type="ECO:0000313" key="13">
    <source>
        <dbReference type="EMBL" id="KAF0984085.1"/>
    </source>
</evidence>
<dbReference type="GO" id="GO:0005634">
    <property type="term" value="C:nucleus"/>
    <property type="evidence" value="ECO:0007669"/>
    <property type="project" value="TreeGrafter"/>
</dbReference>
<evidence type="ECO:0000256" key="9">
    <source>
        <dbReference type="SAM" id="Coils"/>
    </source>
</evidence>
<dbReference type="InterPro" id="IPR033701">
    <property type="entry name" value="POLO_box_1"/>
</dbReference>
<keyword evidence="1 8" id="KW-0723">Serine/threonine-protein kinase</keyword>
<gene>
    <name evidence="13" type="ORF">FDP41_008000</name>
</gene>
<dbReference type="GO" id="GO:0005524">
    <property type="term" value="F:ATP binding"/>
    <property type="evidence" value="ECO:0007669"/>
    <property type="project" value="UniProtKB-UniRule"/>
</dbReference>
<dbReference type="FunFam" id="3.30.200.20:FF:000091">
    <property type="entry name" value="Serine/threonine-protein kinase PLK"/>
    <property type="match status" value="1"/>
</dbReference>
<dbReference type="GeneID" id="68115218"/>
<evidence type="ECO:0000256" key="8">
    <source>
        <dbReference type="RuleBase" id="RU361162"/>
    </source>
</evidence>
<dbReference type="Gene3D" id="3.30.1120.30">
    <property type="entry name" value="POLO box domain"/>
    <property type="match status" value="2"/>
</dbReference>
<dbReference type="VEuPathDB" id="AmoebaDB:NF0036950"/>
<dbReference type="VEuPathDB" id="AmoebaDB:NF0036960"/>
<feature type="region of interest" description="Disordered" evidence="10">
    <location>
        <begin position="378"/>
        <end position="475"/>
    </location>
</feature>
<comment type="caution">
    <text evidence="13">The sequence shown here is derived from an EMBL/GenBank/DDBJ whole genome shotgun (WGS) entry which is preliminary data.</text>
</comment>
<feature type="domain" description="Protein kinase" evidence="11">
    <location>
        <begin position="73"/>
        <end position="326"/>
    </location>
</feature>
<dbReference type="SUPFAM" id="SSF56112">
    <property type="entry name" value="Protein kinase-like (PK-like)"/>
    <property type="match status" value="1"/>
</dbReference>
<evidence type="ECO:0000256" key="6">
    <source>
        <dbReference type="ARBA" id="ARBA00022840"/>
    </source>
</evidence>
<dbReference type="Proteomes" id="UP000444721">
    <property type="component" value="Unassembled WGS sequence"/>
</dbReference>
<dbReference type="InterPro" id="IPR000959">
    <property type="entry name" value="POLO_box_dom"/>
</dbReference>
<dbReference type="InterPro" id="IPR008271">
    <property type="entry name" value="Ser/Thr_kinase_AS"/>
</dbReference>
<evidence type="ECO:0000256" key="10">
    <source>
        <dbReference type="SAM" id="MobiDB-lite"/>
    </source>
</evidence>
<evidence type="ECO:0000313" key="14">
    <source>
        <dbReference type="Proteomes" id="UP000444721"/>
    </source>
</evidence>
<dbReference type="PROSITE" id="PS50078">
    <property type="entry name" value="POLO_BOX"/>
    <property type="match status" value="2"/>
</dbReference>
<accession>A0A6A5CFQ4</accession>
<protein>
    <recommendedName>
        <fullName evidence="8">Serine/threonine-protein kinase PLK</fullName>
        <ecNumber evidence="8">2.7.11.21</ecNumber>
    </recommendedName>
    <alternativeName>
        <fullName evidence="8">Polo-like kinase</fullName>
    </alternativeName>
</protein>
<keyword evidence="9" id="KW-0175">Coiled coil</keyword>
<reference evidence="13 14" key="1">
    <citation type="journal article" date="2019" name="Sci. Rep.">
        <title>Nanopore sequencing improves the draft genome of the human pathogenic amoeba Naegleria fowleri.</title>
        <authorList>
            <person name="Liechti N."/>
            <person name="Schurch N."/>
            <person name="Bruggmann R."/>
            <person name="Wittwer M."/>
        </authorList>
    </citation>
    <scope>NUCLEOTIDE SEQUENCE [LARGE SCALE GENOMIC DNA]</scope>
    <source>
        <strain evidence="13 14">ATCC 30894</strain>
    </source>
</reference>
<dbReference type="PROSITE" id="PS00108">
    <property type="entry name" value="PROTEIN_KINASE_ST"/>
    <property type="match status" value="1"/>
</dbReference>